<dbReference type="PANTHER" id="PTHR33129">
    <property type="entry name" value="PROTEIN KINASE DOMAIN-CONTAINING PROTEIN-RELATED"/>
    <property type="match status" value="1"/>
</dbReference>
<protein>
    <submittedName>
        <fullName evidence="1">Uncharacterized protein</fullName>
    </submittedName>
</protein>
<dbReference type="PANTHER" id="PTHR33129:SF1">
    <property type="entry name" value="ATP-BINDING PROTEIN"/>
    <property type="match status" value="1"/>
</dbReference>
<name>A0A6B2L999_9EUKA</name>
<proteinExistence type="predicted"/>
<sequence length="322" mass="36578">MWLLYILLSQDKTVVLNSISHKQVLCFKGRMVKAADSVTFFEEELGDKDNWYLIDSIVSPGDYPAKSIFVSSPRKSIWKQFSKNEGPVFKLYMPLWTWSELKSAQEILQLGEPEVVEKLFEYLNGVPRFLKTGLESIEEVNKAITTVDLSKIMRAINQADSDQEVSRYLIQIVPKSDLRTSSISFLSPMIENLIISKWQKTRKNELLQFVRESLSPEFASLSHFRGFLFENILHNKLMAGGHFTTIGPLGGAETTKILAFPKQEQKWTKGHDNSKEGYYRPISKTFAAVDSWIGSVGFFNMTTAAKHPINICAMGELVSIFS</sequence>
<dbReference type="AlphaFoldDB" id="A0A6B2L999"/>
<accession>A0A6B2L999</accession>
<dbReference type="EMBL" id="GIBP01004620">
    <property type="protein sequence ID" value="NDV33589.1"/>
    <property type="molecule type" value="Transcribed_RNA"/>
</dbReference>
<dbReference type="InterPro" id="IPR052980">
    <property type="entry name" value="Crinkler_effector"/>
</dbReference>
<organism evidence="1">
    <name type="scientific">Arcella intermedia</name>
    <dbReference type="NCBI Taxonomy" id="1963864"/>
    <lineage>
        <taxon>Eukaryota</taxon>
        <taxon>Amoebozoa</taxon>
        <taxon>Tubulinea</taxon>
        <taxon>Elardia</taxon>
        <taxon>Arcellinida</taxon>
        <taxon>Sphaerothecina</taxon>
        <taxon>Arcellidae</taxon>
        <taxon>Arcella</taxon>
    </lineage>
</organism>
<evidence type="ECO:0000313" key="1">
    <source>
        <dbReference type="EMBL" id="NDV33589.1"/>
    </source>
</evidence>
<reference evidence="1" key="1">
    <citation type="journal article" date="2020" name="J. Eukaryot. Microbiol.">
        <title>De novo Sequencing, Assembly and Annotation of the Transcriptome for the Free-Living Testate Amoeba Arcella intermedia.</title>
        <authorList>
            <person name="Ribeiro G.M."/>
            <person name="Porfirio-Sousa A.L."/>
            <person name="Maurer-Alcala X.X."/>
            <person name="Katz L.A."/>
            <person name="Lahr D.J.G."/>
        </authorList>
    </citation>
    <scope>NUCLEOTIDE SEQUENCE</scope>
</reference>